<gene>
    <name evidence="9" type="primary">LOC127751508</name>
</gene>
<keyword evidence="2 5" id="KW-0863">Zinc-finger</keyword>
<dbReference type="GO" id="GO:0008270">
    <property type="term" value="F:zinc ion binding"/>
    <property type="evidence" value="ECO:0007669"/>
    <property type="project" value="UniProtKB-KW"/>
</dbReference>
<dbReference type="RefSeq" id="XP_052131116.1">
    <property type="nucleotide sequence ID" value="XM_052275156.1"/>
</dbReference>
<keyword evidence="8" id="KW-1185">Reference proteome</keyword>
<protein>
    <submittedName>
        <fullName evidence="9">Uncharacterized protein LOC127751508</fullName>
    </submittedName>
</protein>
<dbReference type="SMART" id="SM00692">
    <property type="entry name" value="DM3"/>
    <property type="match status" value="1"/>
</dbReference>
<feature type="compositionally biased region" description="Low complexity" evidence="6">
    <location>
        <begin position="125"/>
        <end position="142"/>
    </location>
</feature>
<evidence type="ECO:0000259" key="7">
    <source>
        <dbReference type="PROSITE" id="PS50950"/>
    </source>
</evidence>
<evidence type="ECO:0000256" key="1">
    <source>
        <dbReference type="ARBA" id="ARBA00022723"/>
    </source>
</evidence>
<keyword evidence="1" id="KW-0479">Metal-binding</keyword>
<dbReference type="Proteomes" id="UP000504606">
    <property type="component" value="Unplaced"/>
</dbReference>
<dbReference type="GeneID" id="127751508"/>
<reference evidence="9" key="1">
    <citation type="submission" date="2025-08" db="UniProtKB">
        <authorList>
            <consortium name="RefSeq"/>
        </authorList>
    </citation>
    <scope>IDENTIFICATION</scope>
    <source>
        <tissue evidence="9">Whole organism</tissue>
    </source>
</reference>
<keyword evidence="3" id="KW-0862">Zinc</keyword>
<evidence type="ECO:0000256" key="2">
    <source>
        <dbReference type="ARBA" id="ARBA00022771"/>
    </source>
</evidence>
<name>A0A9C6X8C1_FRAOC</name>
<dbReference type="KEGG" id="foc:127751508"/>
<dbReference type="Pfam" id="PF05485">
    <property type="entry name" value="THAP"/>
    <property type="match status" value="1"/>
</dbReference>
<evidence type="ECO:0000256" key="4">
    <source>
        <dbReference type="ARBA" id="ARBA00023125"/>
    </source>
</evidence>
<feature type="domain" description="THAP-type" evidence="7">
    <location>
        <begin position="1"/>
        <end position="76"/>
    </location>
</feature>
<sequence>MTRKCYVCQKKDGQGTHFFSLPKDIEVQNKWKQWISKRLKCDIKSIPKSALLCSDHFNPDHIMSRKLKAGSVPVESIDHTHDSPRSSTSDARKKPQWKPQLLKVTQHHSVSSVIPLRTSRKRFENASSSSAISSENNPTTTK</sequence>
<dbReference type="GO" id="GO:0003677">
    <property type="term" value="F:DNA binding"/>
    <property type="evidence" value="ECO:0007669"/>
    <property type="project" value="UniProtKB-UniRule"/>
</dbReference>
<accession>A0A9C6X8C1</accession>
<evidence type="ECO:0000256" key="5">
    <source>
        <dbReference type="PROSITE-ProRule" id="PRU00309"/>
    </source>
</evidence>
<organism evidence="8 9">
    <name type="scientific">Frankliniella occidentalis</name>
    <name type="common">Western flower thrips</name>
    <name type="synonym">Euthrips occidentalis</name>
    <dbReference type="NCBI Taxonomy" id="133901"/>
    <lineage>
        <taxon>Eukaryota</taxon>
        <taxon>Metazoa</taxon>
        <taxon>Ecdysozoa</taxon>
        <taxon>Arthropoda</taxon>
        <taxon>Hexapoda</taxon>
        <taxon>Insecta</taxon>
        <taxon>Pterygota</taxon>
        <taxon>Neoptera</taxon>
        <taxon>Paraneoptera</taxon>
        <taxon>Thysanoptera</taxon>
        <taxon>Terebrantia</taxon>
        <taxon>Thripoidea</taxon>
        <taxon>Thripidae</taxon>
        <taxon>Frankliniella</taxon>
    </lineage>
</organism>
<evidence type="ECO:0000313" key="8">
    <source>
        <dbReference type="Proteomes" id="UP000504606"/>
    </source>
</evidence>
<evidence type="ECO:0000313" key="9">
    <source>
        <dbReference type="RefSeq" id="XP_052131116.1"/>
    </source>
</evidence>
<dbReference type="SMART" id="SM00980">
    <property type="entry name" value="THAP"/>
    <property type="match status" value="1"/>
</dbReference>
<dbReference type="AlphaFoldDB" id="A0A9C6X8C1"/>
<evidence type="ECO:0000256" key="6">
    <source>
        <dbReference type="SAM" id="MobiDB-lite"/>
    </source>
</evidence>
<dbReference type="InterPro" id="IPR006612">
    <property type="entry name" value="THAP_Znf"/>
</dbReference>
<evidence type="ECO:0000256" key="3">
    <source>
        <dbReference type="ARBA" id="ARBA00022833"/>
    </source>
</evidence>
<dbReference type="Gene3D" id="6.20.210.20">
    <property type="entry name" value="THAP domain"/>
    <property type="match status" value="1"/>
</dbReference>
<feature type="region of interest" description="Disordered" evidence="6">
    <location>
        <begin position="68"/>
        <end position="142"/>
    </location>
</feature>
<keyword evidence="4 5" id="KW-0238">DNA-binding</keyword>
<dbReference type="PROSITE" id="PS50950">
    <property type="entry name" value="ZF_THAP"/>
    <property type="match status" value="1"/>
</dbReference>
<dbReference type="SUPFAM" id="SSF57716">
    <property type="entry name" value="Glucocorticoid receptor-like (DNA-binding domain)"/>
    <property type="match status" value="1"/>
</dbReference>
<proteinExistence type="predicted"/>
<dbReference type="InterPro" id="IPR038441">
    <property type="entry name" value="THAP_Znf_sf"/>
</dbReference>